<dbReference type="EMBL" id="GIFC01006843">
    <property type="protein sequence ID" value="MXU88926.1"/>
    <property type="molecule type" value="Transcribed_RNA"/>
</dbReference>
<reference evidence="2" key="1">
    <citation type="submission" date="2019-12" db="EMBL/GenBank/DDBJ databases">
        <title>An insight into the sialome of adult female Ixodes ricinus ticks feeding for 6 days.</title>
        <authorList>
            <person name="Perner J."/>
            <person name="Ribeiro J.M.C."/>
        </authorList>
    </citation>
    <scope>NUCLEOTIDE SEQUENCE</scope>
    <source>
        <strain evidence="2">Semi-engorged</strain>
        <tissue evidence="2">Salivary glands</tissue>
    </source>
</reference>
<sequence length="104" mass="10873">MFPFFFTTGTMGVAHSACVTADNTPSATKRSSSSVTFVLNAYGTGLAFKNLGTAPGRKSNLTGGPSSNPRPGLKRSEYSARIAGRSFWLIDTGLDSPGDVPSPR</sequence>
<accession>A0A6B0UHW6</accession>
<feature type="compositionally biased region" description="Polar residues" evidence="1">
    <location>
        <begin position="59"/>
        <end position="69"/>
    </location>
</feature>
<proteinExistence type="predicted"/>
<organism evidence="2">
    <name type="scientific">Ixodes ricinus</name>
    <name type="common">Common tick</name>
    <name type="synonym">Acarus ricinus</name>
    <dbReference type="NCBI Taxonomy" id="34613"/>
    <lineage>
        <taxon>Eukaryota</taxon>
        <taxon>Metazoa</taxon>
        <taxon>Ecdysozoa</taxon>
        <taxon>Arthropoda</taxon>
        <taxon>Chelicerata</taxon>
        <taxon>Arachnida</taxon>
        <taxon>Acari</taxon>
        <taxon>Parasitiformes</taxon>
        <taxon>Ixodida</taxon>
        <taxon>Ixodoidea</taxon>
        <taxon>Ixodidae</taxon>
        <taxon>Ixodinae</taxon>
        <taxon>Ixodes</taxon>
    </lineage>
</organism>
<evidence type="ECO:0000256" key="1">
    <source>
        <dbReference type="SAM" id="MobiDB-lite"/>
    </source>
</evidence>
<name>A0A6B0UHW6_IXORI</name>
<feature type="region of interest" description="Disordered" evidence="1">
    <location>
        <begin position="53"/>
        <end position="75"/>
    </location>
</feature>
<protein>
    <submittedName>
        <fullName evidence="2">Putative secreted protein</fullName>
    </submittedName>
</protein>
<dbReference type="AlphaFoldDB" id="A0A6B0UHW6"/>
<evidence type="ECO:0000313" key="2">
    <source>
        <dbReference type="EMBL" id="MXU88926.1"/>
    </source>
</evidence>